<comment type="caution">
    <text evidence="1">The sequence shown here is derived from an EMBL/GenBank/DDBJ whole genome shotgun (WGS) entry which is preliminary data.</text>
</comment>
<reference evidence="1 2" key="1">
    <citation type="submission" date="2020-02" db="EMBL/GenBank/DDBJ databases">
        <title>Draft genome sequence of Haematococcus lacustris strain NIES-144.</title>
        <authorList>
            <person name="Morimoto D."/>
            <person name="Nakagawa S."/>
            <person name="Yoshida T."/>
            <person name="Sawayama S."/>
        </authorList>
    </citation>
    <scope>NUCLEOTIDE SEQUENCE [LARGE SCALE GENOMIC DNA]</scope>
    <source>
        <strain evidence="1 2">NIES-144</strain>
    </source>
</reference>
<protein>
    <submittedName>
        <fullName evidence="1">Uncharacterized protein</fullName>
    </submittedName>
</protein>
<proteinExistence type="predicted"/>
<organism evidence="1 2">
    <name type="scientific">Haematococcus lacustris</name>
    <name type="common">Green alga</name>
    <name type="synonym">Haematococcus pluvialis</name>
    <dbReference type="NCBI Taxonomy" id="44745"/>
    <lineage>
        <taxon>Eukaryota</taxon>
        <taxon>Viridiplantae</taxon>
        <taxon>Chlorophyta</taxon>
        <taxon>core chlorophytes</taxon>
        <taxon>Chlorophyceae</taxon>
        <taxon>CS clade</taxon>
        <taxon>Chlamydomonadales</taxon>
        <taxon>Haematococcaceae</taxon>
        <taxon>Haematococcus</taxon>
    </lineage>
</organism>
<gene>
    <name evidence="1" type="ORF">HaLaN_12947</name>
</gene>
<dbReference type="AlphaFoldDB" id="A0A699Z1V2"/>
<feature type="non-terminal residue" evidence="1">
    <location>
        <position position="1"/>
    </location>
</feature>
<feature type="non-terminal residue" evidence="1">
    <location>
        <position position="101"/>
    </location>
</feature>
<accession>A0A699Z1V2</accession>
<keyword evidence="2" id="KW-1185">Reference proteome</keyword>
<evidence type="ECO:0000313" key="2">
    <source>
        <dbReference type="Proteomes" id="UP000485058"/>
    </source>
</evidence>
<evidence type="ECO:0000313" key="1">
    <source>
        <dbReference type="EMBL" id="GFH16517.1"/>
    </source>
</evidence>
<dbReference type="Proteomes" id="UP000485058">
    <property type="component" value="Unassembled WGS sequence"/>
</dbReference>
<dbReference type="EMBL" id="BLLF01001008">
    <property type="protein sequence ID" value="GFH16517.1"/>
    <property type="molecule type" value="Genomic_DNA"/>
</dbReference>
<name>A0A699Z1V2_HAELA</name>
<sequence length="101" mass="10814">MPSAAAVKNAVASALQLSYLADFARRNGDWDDGQAFRDLLLPIDASTQLNQPGLKGRLLLPVLRMFSAQGARPEAVCVRVGNSARLTIPLTCFATSRVVSD</sequence>